<gene>
    <name evidence="13" type="ORF">TIFTF001_039675</name>
</gene>
<keyword evidence="4" id="KW-0808">Transferase</keyword>
<evidence type="ECO:0000256" key="10">
    <source>
        <dbReference type="ARBA" id="ARBA00023136"/>
    </source>
</evidence>
<protein>
    <recommendedName>
        <fullName evidence="12">Protein kinase domain-containing protein</fullName>
    </recommendedName>
</protein>
<dbReference type="InterPro" id="IPR000719">
    <property type="entry name" value="Prot_kinase_dom"/>
</dbReference>
<evidence type="ECO:0000256" key="3">
    <source>
        <dbReference type="ARBA" id="ARBA00022553"/>
    </source>
</evidence>
<feature type="domain" description="Protein kinase" evidence="12">
    <location>
        <begin position="1"/>
        <end position="211"/>
    </location>
</feature>
<keyword evidence="6" id="KW-0547">Nucleotide-binding</keyword>
<dbReference type="PANTHER" id="PTHR45631:SF190">
    <property type="entry name" value="PROTEIN KINASE DOMAIN-CONTAINING PROTEIN"/>
    <property type="match status" value="1"/>
</dbReference>
<dbReference type="FunFam" id="1.10.510.10:FF:000146">
    <property type="entry name" value="LRR receptor-like serine/threonine-protein kinase IOS1"/>
    <property type="match status" value="1"/>
</dbReference>
<keyword evidence="10" id="KW-0472">Membrane</keyword>
<dbReference type="AlphaFoldDB" id="A0AA88EJU6"/>
<reference evidence="13" key="1">
    <citation type="submission" date="2023-07" db="EMBL/GenBank/DDBJ databases">
        <title>draft genome sequence of fig (Ficus carica).</title>
        <authorList>
            <person name="Takahashi T."/>
            <person name="Nishimura K."/>
        </authorList>
    </citation>
    <scope>NUCLEOTIDE SEQUENCE</scope>
</reference>
<evidence type="ECO:0000256" key="6">
    <source>
        <dbReference type="ARBA" id="ARBA00022741"/>
    </source>
</evidence>
<evidence type="ECO:0000256" key="4">
    <source>
        <dbReference type="ARBA" id="ARBA00022679"/>
    </source>
</evidence>
<evidence type="ECO:0000313" key="14">
    <source>
        <dbReference type="Proteomes" id="UP001187192"/>
    </source>
</evidence>
<dbReference type="PROSITE" id="PS00108">
    <property type="entry name" value="PROTEIN_KINASE_ST"/>
    <property type="match status" value="1"/>
</dbReference>
<dbReference type="Pfam" id="PF00069">
    <property type="entry name" value="Pkinase"/>
    <property type="match status" value="1"/>
</dbReference>
<accession>A0AA88EJU6</accession>
<keyword evidence="8" id="KW-0067">ATP-binding</keyword>
<organism evidence="13 14">
    <name type="scientific">Ficus carica</name>
    <name type="common">Common fig</name>
    <dbReference type="NCBI Taxonomy" id="3494"/>
    <lineage>
        <taxon>Eukaryota</taxon>
        <taxon>Viridiplantae</taxon>
        <taxon>Streptophyta</taxon>
        <taxon>Embryophyta</taxon>
        <taxon>Tracheophyta</taxon>
        <taxon>Spermatophyta</taxon>
        <taxon>Magnoliopsida</taxon>
        <taxon>eudicotyledons</taxon>
        <taxon>Gunneridae</taxon>
        <taxon>Pentapetalae</taxon>
        <taxon>rosids</taxon>
        <taxon>fabids</taxon>
        <taxon>Rosales</taxon>
        <taxon>Moraceae</taxon>
        <taxon>Ficeae</taxon>
        <taxon>Ficus</taxon>
    </lineage>
</organism>
<dbReference type="Proteomes" id="UP001187192">
    <property type="component" value="Unassembled WGS sequence"/>
</dbReference>
<evidence type="ECO:0000256" key="11">
    <source>
        <dbReference type="ARBA" id="ARBA00023170"/>
    </source>
</evidence>
<dbReference type="SUPFAM" id="SSF56112">
    <property type="entry name" value="Protein kinase-like (PK-like)"/>
    <property type="match status" value="1"/>
</dbReference>
<dbReference type="EMBL" id="BTGU01001201">
    <property type="protein sequence ID" value="GMN70634.1"/>
    <property type="molecule type" value="Genomic_DNA"/>
</dbReference>
<name>A0AA88EJU6_FICCA</name>
<evidence type="ECO:0000259" key="12">
    <source>
        <dbReference type="PROSITE" id="PS50011"/>
    </source>
</evidence>
<evidence type="ECO:0000256" key="1">
    <source>
        <dbReference type="ARBA" id="ARBA00004167"/>
    </source>
</evidence>
<keyword evidence="5" id="KW-0812">Transmembrane</keyword>
<keyword evidence="2" id="KW-0723">Serine/threonine-protein kinase</keyword>
<keyword evidence="9" id="KW-1133">Transmembrane helix</keyword>
<dbReference type="GO" id="GO:0016020">
    <property type="term" value="C:membrane"/>
    <property type="evidence" value="ECO:0007669"/>
    <property type="project" value="UniProtKB-SubCell"/>
</dbReference>
<dbReference type="PANTHER" id="PTHR45631">
    <property type="entry name" value="OS07G0107800 PROTEIN-RELATED"/>
    <property type="match status" value="1"/>
</dbReference>
<evidence type="ECO:0000256" key="2">
    <source>
        <dbReference type="ARBA" id="ARBA00022527"/>
    </source>
</evidence>
<evidence type="ECO:0000256" key="8">
    <source>
        <dbReference type="ARBA" id="ARBA00022840"/>
    </source>
</evidence>
<evidence type="ECO:0000313" key="13">
    <source>
        <dbReference type="EMBL" id="GMN70634.1"/>
    </source>
</evidence>
<evidence type="ECO:0000256" key="9">
    <source>
        <dbReference type="ARBA" id="ARBA00022989"/>
    </source>
</evidence>
<keyword evidence="7" id="KW-0418">Kinase</keyword>
<comment type="caution">
    <text evidence="13">The sequence shown here is derived from an EMBL/GenBank/DDBJ whole genome shotgun (WGS) entry which is preliminary data.</text>
</comment>
<dbReference type="GO" id="GO:0004674">
    <property type="term" value="F:protein serine/threonine kinase activity"/>
    <property type="evidence" value="ECO:0007669"/>
    <property type="project" value="UniProtKB-KW"/>
</dbReference>
<dbReference type="Gene3D" id="1.10.510.10">
    <property type="entry name" value="Transferase(Phosphotransferase) domain 1"/>
    <property type="match status" value="1"/>
</dbReference>
<dbReference type="InterPro" id="IPR011009">
    <property type="entry name" value="Kinase-like_dom_sf"/>
</dbReference>
<evidence type="ECO:0000256" key="5">
    <source>
        <dbReference type="ARBA" id="ARBA00022692"/>
    </source>
</evidence>
<evidence type="ECO:0000256" key="7">
    <source>
        <dbReference type="ARBA" id="ARBA00022777"/>
    </source>
</evidence>
<dbReference type="InterPro" id="IPR008271">
    <property type="entry name" value="Ser/Thr_kinase_AS"/>
</dbReference>
<keyword evidence="14" id="KW-1185">Reference proteome</keyword>
<sequence>MANSDLLSHLSGDSKISQYEYAGNSSINILNWEDRFQIAVDAAQGLEYLHHGCKPPIIHRDVKSANILLDDNFRAKISDFGISKTFPMSDNGVTHVSTVVAGTLGYLDPQYYKSNRLNEKSDVYSFGIVLLEIITGRPATSKIPDDTSLSEWVIMMLEKGLINGIVDPRLQGNFHVNSAWKAVEIALQCVSLNSAERPTMSQVVGELRACLEATKVGYASENKSKDSIQAIPLNLLTQGIDTQPSAR</sequence>
<proteinExistence type="predicted"/>
<dbReference type="SMART" id="SM00220">
    <property type="entry name" value="S_TKc"/>
    <property type="match status" value="1"/>
</dbReference>
<dbReference type="PROSITE" id="PS50011">
    <property type="entry name" value="PROTEIN_KINASE_DOM"/>
    <property type="match status" value="1"/>
</dbReference>
<keyword evidence="11" id="KW-0675">Receptor</keyword>
<comment type="subcellular location">
    <subcellularLocation>
        <location evidence="1">Membrane</location>
        <topology evidence="1">Single-pass membrane protein</topology>
    </subcellularLocation>
</comment>
<keyword evidence="3" id="KW-0597">Phosphoprotein</keyword>
<dbReference type="GO" id="GO:0005524">
    <property type="term" value="F:ATP binding"/>
    <property type="evidence" value="ECO:0007669"/>
    <property type="project" value="UniProtKB-KW"/>
</dbReference>